<keyword evidence="1" id="KW-0472">Membrane</keyword>
<evidence type="ECO:0000256" key="1">
    <source>
        <dbReference type="SAM" id="Phobius"/>
    </source>
</evidence>
<dbReference type="EMBL" id="JAVRQU010000008">
    <property type="protein sequence ID" value="KAK5700032.1"/>
    <property type="molecule type" value="Genomic_DNA"/>
</dbReference>
<evidence type="ECO:0000313" key="2">
    <source>
        <dbReference type="EMBL" id="KAK5700032.1"/>
    </source>
</evidence>
<proteinExistence type="predicted"/>
<comment type="caution">
    <text evidence="2">The sequence shown here is derived from an EMBL/GenBank/DDBJ whole genome shotgun (WGS) entry which is preliminary data.</text>
</comment>
<keyword evidence="1" id="KW-0812">Transmembrane</keyword>
<gene>
    <name evidence="2" type="ORF">LTR97_006166</name>
</gene>
<sequence>MANKGLYGRTMFLIAFVIVLVEMCYVWSAQDGAALRNEVLTPYLPNLGANTVSLIRSGKYSQISVVCGTEQFEWHHGYARTPTELRVAPSHFECPLLPELIGFFDSRSTPTIKRSNQPAQQHLKLYLFAKKHSFKRLDWDASFKFFVDLKPLWQQPHFADVVKDAYATDSSGGYLRFVIEEITVEHYTELFGSDDDHSFNESLVLGGENFAINVSKKRVSRSQHMSLS</sequence>
<keyword evidence="1" id="KW-1133">Transmembrane helix</keyword>
<name>A0AAN7VSR8_9PEZI</name>
<reference evidence="2" key="1">
    <citation type="submission" date="2023-08" db="EMBL/GenBank/DDBJ databases">
        <title>Black Yeasts Isolated from many extreme environments.</title>
        <authorList>
            <person name="Coleine C."/>
            <person name="Stajich J.E."/>
            <person name="Selbmann L."/>
        </authorList>
    </citation>
    <scope>NUCLEOTIDE SEQUENCE</scope>
    <source>
        <strain evidence="2">CCFEE 5810</strain>
    </source>
</reference>
<dbReference type="AlphaFoldDB" id="A0AAN7VSR8"/>
<accession>A0AAN7VSR8</accession>
<feature type="transmembrane region" description="Helical" evidence="1">
    <location>
        <begin position="6"/>
        <end position="27"/>
    </location>
</feature>
<protein>
    <submittedName>
        <fullName evidence="2">Uncharacterized protein</fullName>
    </submittedName>
</protein>
<evidence type="ECO:0000313" key="3">
    <source>
        <dbReference type="Proteomes" id="UP001310594"/>
    </source>
</evidence>
<dbReference type="Proteomes" id="UP001310594">
    <property type="component" value="Unassembled WGS sequence"/>
</dbReference>
<organism evidence="2 3">
    <name type="scientific">Elasticomyces elasticus</name>
    <dbReference type="NCBI Taxonomy" id="574655"/>
    <lineage>
        <taxon>Eukaryota</taxon>
        <taxon>Fungi</taxon>
        <taxon>Dikarya</taxon>
        <taxon>Ascomycota</taxon>
        <taxon>Pezizomycotina</taxon>
        <taxon>Dothideomycetes</taxon>
        <taxon>Dothideomycetidae</taxon>
        <taxon>Mycosphaerellales</taxon>
        <taxon>Teratosphaeriaceae</taxon>
        <taxon>Elasticomyces</taxon>
    </lineage>
</organism>